<dbReference type="Proteomes" id="UP000009309">
    <property type="component" value="Unassembled WGS sequence"/>
</dbReference>
<dbReference type="RefSeq" id="WP_009280008.1">
    <property type="nucleotide sequence ID" value="NZ_CAIT01000004.1"/>
</dbReference>
<organism evidence="2 3">
    <name type="scientific">Fibrisoma limi BUZ 3</name>
    <dbReference type="NCBI Taxonomy" id="1185876"/>
    <lineage>
        <taxon>Bacteria</taxon>
        <taxon>Pseudomonadati</taxon>
        <taxon>Bacteroidota</taxon>
        <taxon>Cytophagia</taxon>
        <taxon>Cytophagales</taxon>
        <taxon>Spirosomataceae</taxon>
        <taxon>Fibrisoma</taxon>
    </lineage>
</organism>
<dbReference type="OrthoDB" id="1099872at2"/>
<dbReference type="AlphaFoldDB" id="I2GBZ6"/>
<keyword evidence="1" id="KW-0472">Membrane</keyword>
<dbReference type="EMBL" id="CAIT01000004">
    <property type="protein sequence ID" value="CCH51420.1"/>
    <property type="molecule type" value="Genomic_DNA"/>
</dbReference>
<gene>
    <name evidence="2" type="ORF">BN8_00343</name>
</gene>
<accession>I2GBZ6</accession>
<protein>
    <submittedName>
        <fullName evidence="2">Uncharacterized protein</fullName>
    </submittedName>
</protein>
<reference evidence="2 3" key="1">
    <citation type="journal article" date="2012" name="J. Bacteriol.">
        <title>Genome Sequence of the Filamentous Bacterium Fibrisoma limi BUZ 3T.</title>
        <authorList>
            <person name="Filippini M."/>
            <person name="Qi W."/>
            <person name="Jaenicke S."/>
            <person name="Goesmann A."/>
            <person name="Smits T.H."/>
            <person name="Bagheri H.C."/>
        </authorList>
    </citation>
    <scope>NUCLEOTIDE SEQUENCE [LARGE SCALE GENOMIC DNA]</scope>
    <source>
        <strain evidence="3">BUZ 3T</strain>
    </source>
</reference>
<comment type="caution">
    <text evidence="2">The sequence shown here is derived from an EMBL/GenBank/DDBJ whole genome shotgun (WGS) entry which is preliminary data.</text>
</comment>
<dbReference type="STRING" id="1185876.BN8_00343"/>
<keyword evidence="1" id="KW-0812">Transmembrane</keyword>
<feature type="transmembrane region" description="Helical" evidence="1">
    <location>
        <begin position="12"/>
        <end position="34"/>
    </location>
</feature>
<dbReference type="eggNOG" id="ENOG5030Y9M">
    <property type="taxonomic scope" value="Bacteria"/>
</dbReference>
<feature type="transmembrane region" description="Helical" evidence="1">
    <location>
        <begin position="46"/>
        <end position="65"/>
    </location>
</feature>
<sequence>METMWILKGIGFAALGIAVFLLATYVVMRLWNWLVPSLFNGPRLRFVQALGLFFLARLLFGFGFGRGGYGYRGQHNHWRHEQHRVEPRPEKENTSQSAYYPSHIMNVTYQTNN</sequence>
<evidence type="ECO:0000256" key="1">
    <source>
        <dbReference type="SAM" id="Phobius"/>
    </source>
</evidence>
<proteinExistence type="predicted"/>
<keyword evidence="1" id="KW-1133">Transmembrane helix</keyword>
<evidence type="ECO:0000313" key="2">
    <source>
        <dbReference type="EMBL" id="CCH51420.1"/>
    </source>
</evidence>
<keyword evidence="3" id="KW-1185">Reference proteome</keyword>
<name>I2GBZ6_9BACT</name>
<evidence type="ECO:0000313" key="3">
    <source>
        <dbReference type="Proteomes" id="UP000009309"/>
    </source>
</evidence>